<dbReference type="InterPro" id="IPR036390">
    <property type="entry name" value="WH_DNA-bd_sf"/>
</dbReference>
<reference evidence="2 3" key="1">
    <citation type="journal article" date="2019" name="Int. J. Syst. Evol. Microbiol.">
        <title>The Global Catalogue of Microorganisms (GCM) 10K type strain sequencing project: providing services to taxonomists for standard genome sequencing and annotation.</title>
        <authorList>
            <consortium name="The Broad Institute Genomics Platform"/>
            <consortium name="The Broad Institute Genome Sequencing Center for Infectious Disease"/>
            <person name="Wu L."/>
            <person name="Ma J."/>
        </authorList>
    </citation>
    <scope>NUCLEOTIDE SEQUENCE [LARGE SCALE GENOMIC DNA]</scope>
    <source>
        <strain evidence="2 3">RDMS1</strain>
    </source>
</reference>
<keyword evidence="3" id="KW-1185">Reference proteome</keyword>
<name>A0ABD5YTL2_9EURY</name>
<sequence>MTESPPVQPMAVELLQDLGMSQYEASIYVALLRLRGGTAREVSETTSVPRTRIYDAVERLQDRGLVDVQNNSPKQFQPVGRETTLRHFRHKYDDTVTELAAS</sequence>
<evidence type="ECO:0000313" key="3">
    <source>
        <dbReference type="Proteomes" id="UP001596417"/>
    </source>
</evidence>
<accession>A0ABD5YTL2</accession>
<gene>
    <name evidence="2" type="ORF">ACFQL7_17000</name>
</gene>
<dbReference type="Proteomes" id="UP001596417">
    <property type="component" value="Unassembled WGS sequence"/>
</dbReference>
<dbReference type="InterPro" id="IPR036388">
    <property type="entry name" value="WH-like_DNA-bd_sf"/>
</dbReference>
<dbReference type="RefSeq" id="WP_390206120.1">
    <property type="nucleotide sequence ID" value="NZ_JBHTAX010000001.1"/>
</dbReference>
<proteinExistence type="predicted"/>
<dbReference type="PANTHER" id="PTHR34293">
    <property type="entry name" value="HTH-TYPE TRANSCRIPTIONAL REGULATOR TRMBL2"/>
    <property type="match status" value="1"/>
</dbReference>
<dbReference type="InterPro" id="IPR002831">
    <property type="entry name" value="Tscrpt_reg_TrmB_N"/>
</dbReference>
<dbReference type="PANTHER" id="PTHR34293:SF1">
    <property type="entry name" value="HTH-TYPE TRANSCRIPTIONAL REGULATOR TRMBL2"/>
    <property type="match status" value="1"/>
</dbReference>
<dbReference type="SUPFAM" id="SSF46785">
    <property type="entry name" value="Winged helix' DNA-binding domain"/>
    <property type="match status" value="1"/>
</dbReference>
<evidence type="ECO:0000259" key="1">
    <source>
        <dbReference type="Pfam" id="PF01978"/>
    </source>
</evidence>
<dbReference type="AlphaFoldDB" id="A0ABD5YTL2"/>
<organism evidence="2 3">
    <name type="scientific">Halocatena marina</name>
    <dbReference type="NCBI Taxonomy" id="2934937"/>
    <lineage>
        <taxon>Archaea</taxon>
        <taxon>Methanobacteriati</taxon>
        <taxon>Methanobacteriota</taxon>
        <taxon>Stenosarchaea group</taxon>
        <taxon>Halobacteria</taxon>
        <taxon>Halobacteriales</taxon>
        <taxon>Natronomonadaceae</taxon>
        <taxon>Halocatena</taxon>
    </lineage>
</organism>
<dbReference type="Gene3D" id="1.10.10.10">
    <property type="entry name" value="Winged helix-like DNA-binding domain superfamily/Winged helix DNA-binding domain"/>
    <property type="match status" value="1"/>
</dbReference>
<dbReference type="InterPro" id="IPR051797">
    <property type="entry name" value="TrmB-like"/>
</dbReference>
<evidence type="ECO:0000313" key="2">
    <source>
        <dbReference type="EMBL" id="MFC7191329.1"/>
    </source>
</evidence>
<dbReference type="EMBL" id="JBHTAX010000001">
    <property type="protein sequence ID" value="MFC7191329.1"/>
    <property type="molecule type" value="Genomic_DNA"/>
</dbReference>
<comment type="caution">
    <text evidence="2">The sequence shown here is derived from an EMBL/GenBank/DDBJ whole genome shotgun (WGS) entry which is preliminary data.</text>
</comment>
<protein>
    <submittedName>
        <fullName evidence="2">TrmB family transcriptional regulator</fullName>
    </submittedName>
</protein>
<dbReference type="Pfam" id="PF01978">
    <property type="entry name" value="TrmB"/>
    <property type="match status" value="1"/>
</dbReference>
<feature type="domain" description="Transcription regulator TrmB N-terminal" evidence="1">
    <location>
        <begin position="15"/>
        <end position="79"/>
    </location>
</feature>